<sequence>MAGQAGLLLGGWVDACACPFLGGNDSEAPRIGGALAHGWRRNTSHRDGAQGEGPSSSSPSASRSSAAGPTSPPSSAREAPDPPPPARGFVVGFIMAVCCCCLADETIMNRLHFPVAAARAPYIRRQANSPTPEAASRTRTRHAVAAGIGLRTCLYVKDKRFHYKVSDWLAVVSVVSSGEKSKH</sequence>
<evidence type="ECO:0000256" key="1">
    <source>
        <dbReference type="SAM" id="MobiDB-lite"/>
    </source>
</evidence>
<evidence type="ECO:0000313" key="4">
    <source>
        <dbReference type="Proteomes" id="UP000007305"/>
    </source>
</evidence>
<dbReference type="AlphaFoldDB" id="A0A804QGJ7"/>
<name>A0A804QGJ7_MAIZE</name>
<reference evidence="3" key="2">
    <citation type="submission" date="2019-07" db="EMBL/GenBank/DDBJ databases">
        <authorList>
            <person name="Seetharam A."/>
            <person name="Woodhouse M."/>
            <person name="Cannon E."/>
        </authorList>
    </citation>
    <scope>NUCLEOTIDE SEQUENCE [LARGE SCALE GENOMIC DNA]</scope>
    <source>
        <strain evidence="3">cv. B73</strain>
    </source>
</reference>
<dbReference type="InParanoid" id="A0A804QGJ7"/>
<evidence type="ECO:0008006" key="5">
    <source>
        <dbReference type="Google" id="ProtNLM"/>
    </source>
</evidence>
<evidence type="ECO:0000313" key="3">
    <source>
        <dbReference type="EnsemblPlants" id="Zm00001eb325990_P002"/>
    </source>
</evidence>
<accession>A0A804QGJ7</accession>
<feature type="region of interest" description="Disordered" evidence="1">
    <location>
        <begin position="31"/>
        <end position="83"/>
    </location>
</feature>
<dbReference type="Proteomes" id="UP000007305">
    <property type="component" value="Chromosome 7"/>
</dbReference>
<keyword evidence="4" id="KW-1185">Reference proteome</keyword>
<feature type="signal peptide" evidence="2">
    <location>
        <begin position="1"/>
        <end position="17"/>
    </location>
</feature>
<keyword evidence="2" id="KW-0732">Signal</keyword>
<organism evidence="3 4">
    <name type="scientific">Zea mays</name>
    <name type="common">Maize</name>
    <dbReference type="NCBI Taxonomy" id="4577"/>
    <lineage>
        <taxon>Eukaryota</taxon>
        <taxon>Viridiplantae</taxon>
        <taxon>Streptophyta</taxon>
        <taxon>Embryophyta</taxon>
        <taxon>Tracheophyta</taxon>
        <taxon>Spermatophyta</taxon>
        <taxon>Magnoliopsida</taxon>
        <taxon>Liliopsida</taxon>
        <taxon>Poales</taxon>
        <taxon>Poaceae</taxon>
        <taxon>PACMAD clade</taxon>
        <taxon>Panicoideae</taxon>
        <taxon>Andropogonodae</taxon>
        <taxon>Andropogoneae</taxon>
        <taxon>Tripsacinae</taxon>
        <taxon>Zea</taxon>
    </lineage>
</organism>
<reference evidence="3" key="3">
    <citation type="submission" date="2021-05" db="UniProtKB">
        <authorList>
            <consortium name="EnsemblPlants"/>
        </authorList>
    </citation>
    <scope>IDENTIFICATION</scope>
    <source>
        <strain evidence="3">cv. B73</strain>
    </source>
</reference>
<dbReference type="Gramene" id="Zm00001eb325990_T002">
    <property type="protein sequence ID" value="Zm00001eb325990_P002"/>
    <property type="gene ID" value="Zm00001eb325990"/>
</dbReference>
<dbReference type="EnsemblPlants" id="Zm00001eb325990_T002">
    <property type="protein sequence ID" value="Zm00001eb325990_P002"/>
    <property type="gene ID" value="Zm00001eb325990"/>
</dbReference>
<feature type="compositionally biased region" description="Low complexity" evidence="1">
    <location>
        <begin position="54"/>
        <end position="77"/>
    </location>
</feature>
<proteinExistence type="predicted"/>
<feature type="chain" id="PRO_5032727254" description="Cysteine-rich transmembrane CYSTM domain-containing protein" evidence="2">
    <location>
        <begin position="18"/>
        <end position="183"/>
    </location>
</feature>
<evidence type="ECO:0000256" key="2">
    <source>
        <dbReference type="SAM" id="SignalP"/>
    </source>
</evidence>
<protein>
    <recommendedName>
        <fullName evidence="5">Cysteine-rich transmembrane CYSTM domain-containing protein</fullName>
    </recommendedName>
</protein>
<reference evidence="4" key="1">
    <citation type="submission" date="2015-12" db="EMBL/GenBank/DDBJ databases">
        <title>Update maize B73 reference genome by single molecule sequencing technologies.</title>
        <authorList>
            <consortium name="Maize Genome Sequencing Project"/>
            <person name="Ware D."/>
        </authorList>
    </citation>
    <scope>NUCLEOTIDE SEQUENCE [LARGE SCALE GENOMIC DNA]</scope>
    <source>
        <strain evidence="4">cv. B73</strain>
    </source>
</reference>